<keyword evidence="3" id="KW-1185">Reference proteome</keyword>
<dbReference type="CDD" id="cd16980">
    <property type="entry name" value="VHS_Lsb5"/>
    <property type="match status" value="1"/>
</dbReference>
<dbReference type="SUPFAM" id="SSF48464">
    <property type="entry name" value="ENTH/VHS domain"/>
    <property type="match status" value="1"/>
</dbReference>
<protein>
    <recommendedName>
        <fullName evidence="4">LAS seventeen-binding protein 5</fullName>
    </recommendedName>
</protein>
<dbReference type="InterPro" id="IPR044103">
    <property type="entry name" value="GAT_LSB5"/>
</dbReference>
<dbReference type="GO" id="GO:0007015">
    <property type="term" value="P:actin filament organization"/>
    <property type="evidence" value="ECO:0007669"/>
    <property type="project" value="InterPro"/>
</dbReference>
<dbReference type="InterPro" id="IPR008942">
    <property type="entry name" value="ENTH_VHS"/>
</dbReference>
<dbReference type="RefSeq" id="XP_037141847.1">
    <property type="nucleotide sequence ID" value="XM_037285952.1"/>
</dbReference>
<dbReference type="OrthoDB" id="10068368at2759"/>
<feature type="region of interest" description="Disordered" evidence="1">
    <location>
        <begin position="284"/>
        <end position="340"/>
    </location>
</feature>
<accession>A0A7H9AWH2</accession>
<dbReference type="CDD" id="cd14232">
    <property type="entry name" value="GAT_LSB5"/>
    <property type="match status" value="1"/>
</dbReference>
<dbReference type="KEGG" id="zmk:HG535_0A00580"/>
<evidence type="ECO:0000256" key="1">
    <source>
        <dbReference type="SAM" id="MobiDB-lite"/>
    </source>
</evidence>
<evidence type="ECO:0000313" key="2">
    <source>
        <dbReference type="EMBL" id="QLG70119.1"/>
    </source>
</evidence>
<sequence>MGFLTDHPHTSITDTIDRVVSARDYTLEVDLGTLVGLIRDNRNEYQYTTNQEEAGRALRKKLKYGNKIQQSRSLDLMDLFISQGLKFTVLYNDDKLIDRIEGIALGNVSDSRGNKYSSKIITKCANYVLGWYSYIRSTGLESSRCYASLNVVGEKVKRHYSHRRRADERSNFMDDGADESIYATSAANPDQMYRIPQLDMKKAAPSIRLVISDGLASAIALQNALMVLPSNQRSVDDEEATAKFIQARALRRKVLRYLQLVTEGEFLGSLIHANDELVSALTSYDEKSGVSEDTDGSSGDYDYSEDENQDSDEEESLDDRSLSSVQPSTSSNPFGDHNRI</sequence>
<dbReference type="GO" id="GO:0030479">
    <property type="term" value="C:actin cortical patch"/>
    <property type="evidence" value="ECO:0007669"/>
    <property type="project" value="TreeGrafter"/>
</dbReference>
<dbReference type="InterPro" id="IPR045007">
    <property type="entry name" value="LSB5"/>
</dbReference>
<organism evidence="2 3">
    <name type="scientific">Zygotorulaspora mrakii</name>
    <name type="common">Zygosaccharomyces mrakii</name>
    <dbReference type="NCBI Taxonomy" id="42260"/>
    <lineage>
        <taxon>Eukaryota</taxon>
        <taxon>Fungi</taxon>
        <taxon>Dikarya</taxon>
        <taxon>Ascomycota</taxon>
        <taxon>Saccharomycotina</taxon>
        <taxon>Saccharomycetes</taxon>
        <taxon>Saccharomycetales</taxon>
        <taxon>Saccharomycetaceae</taxon>
        <taxon>Zygotorulaspora</taxon>
    </lineage>
</organism>
<dbReference type="PANTHER" id="PTHR47789:SF1">
    <property type="entry name" value="LAS SEVENTEEN-BINDING PROTEIN 5"/>
    <property type="match status" value="1"/>
</dbReference>
<reference evidence="2 3" key="1">
    <citation type="submission" date="2020-07" db="EMBL/GenBank/DDBJ databases">
        <title>The yeast mating-type switching endonuclease HO is a domesticated member of an unorthodox homing genetic element family.</title>
        <authorList>
            <person name="Coughlan A.Y."/>
            <person name="Lombardi L."/>
            <person name="Braun-Galleani S."/>
            <person name="Martos A.R."/>
            <person name="Galeote V."/>
            <person name="Bigey F."/>
            <person name="Dequin S."/>
            <person name="Byrne K.P."/>
            <person name="Wolfe K.H."/>
        </authorList>
    </citation>
    <scope>NUCLEOTIDE SEQUENCE [LARGE SCALE GENOMIC DNA]</scope>
    <source>
        <strain evidence="2 3">NRRL Y-6702</strain>
    </source>
</reference>
<gene>
    <name evidence="2" type="ORF">HG535_0A00580</name>
</gene>
<name>A0A7H9AWH2_ZYGMR</name>
<dbReference type="Proteomes" id="UP000509704">
    <property type="component" value="Chromosome 1"/>
</dbReference>
<dbReference type="GO" id="GO:0006897">
    <property type="term" value="P:endocytosis"/>
    <property type="evidence" value="ECO:0007669"/>
    <property type="project" value="InterPro"/>
</dbReference>
<proteinExistence type="predicted"/>
<dbReference type="SUPFAM" id="SSF89009">
    <property type="entry name" value="GAT-like domain"/>
    <property type="match status" value="1"/>
</dbReference>
<feature type="compositionally biased region" description="Acidic residues" evidence="1">
    <location>
        <begin position="302"/>
        <end position="317"/>
    </location>
</feature>
<dbReference type="PANTHER" id="PTHR47789">
    <property type="entry name" value="LAS SEVENTEEN-BINDING PROTEIN 5"/>
    <property type="match status" value="1"/>
</dbReference>
<dbReference type="GO" id="GO:0051666">
    <property type="term" value="P:actin cortical patch localization"/>
    <property type="evidence" value="ECO:0007669"/>
    <property type="project" value="TreeGrafter"/>
</dbReference>
<evidence type="ECO:0000313" key="3">
    <source>
        <dbReference type="Proteomes" id="UP000509704"/>
    </source>
</evidence>
<evidence type="ECO:0008006" key="4">
    <source>
        <dbReference type="Google" id="ProtNLM"/>
    </source>
</evidence>
<dbReference type="AlphaFoldDB" id="A0A7H9AWH2"/>
<dbReference type="GeneID" id="59233755"/>
<dbReference type="EMBL" id="CP058604">
    <property type="protein sequence ID" value="QLG70119.1"/>
    <property type="molecule type" value="Genomic_DNA"/>
</dbReference>
<dbReference type="Gene3D" id="1.25.40.90">
    <property type="match status" value="1"/>
</dbReference>